<feature type="transmembrane region" description="Helical" evidence="2">
    <location>
        <begin position="6"/>
        <end position="24"/>
    </location>
</feature>
<feature type="region of interest" description="Disordered" evidence="1">
    <location>
        <begin position="201"/>
        <end position="233"/>
    </location>
</feature>
<dbReference type="EMBL" id="BAAAPM010000005">
    <property type="protein sequence ID" value="GAA1729589.1"/>
    <property type="molecule type" value="Genomic_DNA"/>
</dbReference>
<name>A0ABN2JK25_9MICO</name>
<keyword evidence="4" id="KW-1185">Reference proteome</keyword>
<dbReference type="Proteomes" id="UP001501138">
    <property type="component" value="Unassembled WGS sequence"/>
</dbReference>
<feature type="transmembrane region" description="Helical" evidence="2">
    <location>
        <begin position="114"/>
        <end position="130"/>
    </location>
</feature>
<protein>
    <submittedName>
        <fullName evidence="3">Uncharacterized protein</fullName>
    </submittedName>
</protein>
<feature type="transmembrane region" description="Helical" evidence="2">
    <location>
        <begin position="180"/>
        <end position="198"/>
    </location>
</feature>
<keyword evidence="2" id="KW-0812">Transmembrane</keyword>
<gene>
    <name evidence="3" type="ORF">GCM10009809_26480</name>
</gene>
<reference evidence="3 4" key="1">
    <citation type="journal article" date="2019" name="Int. J. Syst. Evol. Microbiol.">
        <title>The Global Catalogue of Microorganisms (GCM) 10K type strain sequencing project: providing services to taxonomists for standard genome sequencing and annotation.</title>
        <authorList>
            <consortium name="The Broad Institute Genomics Platform"/>
            <consortium name="The Broad Institute Genome Sequencing Center for Infectious Disease"/>
            <person name="Wu L."/>
            <person name="Ma J."/>
        </authorList>
    </citation>
    <scope>NUCLEOTIDE SEQUENCE [LARGE SCALE GENOMIC DNA]</scope>
    <source>
        <strain evidence="3 4">JCM 15589</strain>
    </source>
</reference>
<organism evidence="3 4">
    <name type="scientific">Isoptericola hypogeus</name>
    <dbReference type="NCBI Taxonomy" id="300179"/>
    <lineage>
        <taxon>Bacteria</taxon>
        <taxon>Bacillati</taxon>
        <taxon>Actinomycetota</taxon>
        <taxon>Actinomycetes</taxon>
        <taxon>Micrococcales</taxon>
        <taxon>Promicromonosporaceae</taxon>
        <taxon>Isoptericola</taxon>
    </lineage>
</organism>
<evidence type="ECO:0000313" key="3">
    <source>
        <dbReference type="EMBL" id="GAA1729589.1"/>
    </source>
</evidence>
<dbReference type="RefSeq" id="WP_344248926.1">
    <property type="nucleotide sequence ID" value="NZ_BAAAPM010000005.1"/>
</dbReference>
<evidence type="ECO:0000313" key="4">
    <source>
        <dbReference type="Proteomes" id="UP001501138"/>
    </source>
</evidence>
<evidence type="ECO:0000256" key="2">
    <source>
        <dbReference type="SAM" id="Phobius"/>
    </source>
</evidence>
<sequence length="233" mass="24239">MPWSADVWSSLAFVVAGCWILATARTGRSPDDGVRTRACLGVLAVLIGVGSVVQHGPAPSWNPVLHDPPLLGAYALVAADAVADLTGRRLRTWWWLAPTLADMVLAAAWPEASVVAQGTTAAVAVVAVLLRARARPPLRARLLTALGLLALGSLVGELSRPGRPWNQTGGWLDGALSGPAVWHVLAAAAIVVVAPAVGRRTEPRASSVTERTEGTEGTEGTERSERSEGTDSA</sequence>
<comment type="caution">
    <text evidence="3">The sequence shown here is derived from an EMBL/GenBank/DDBJ whole genome shotgun (WGS) entry which is preliminary data.</text>
</comment>
<proteinExistence type="predicted"/>
<feature type="transmembrane region" description="Helical" evidence="2">
    <location>
        <begin position="142"/>
        <end position="160"/>
    </location>
</feature>
<feature type="transmembrane region" description="Helical" evidence="2">
    <location>
        <begin position="36"/>
        <end position="56"/>
    </location>
</feature>
<evidence type="ECO:0000256" key="1">
    <source>
        <dbReference type="SAM" id="MobiDB-lite"/>
    </source>
</evidence>
<feature type="compositionally biased region" description="Basic and acidic residues" evidence="1">
    <location>
        <begin position="210"/>
        <end position="233"/>
    </location>
</feature>
<keyword evidence="2" id="KW-1133">Transmembrane helix</keyword>
<keyword evidence="2" id="KW-0472">Membrane</keyword>
<accession>A0ABN2JK25</accession>